<evidence type="ECO:0000313" key="6">
    <source>
        <dbReference type="Proteomes" id="UP000002051"/>
    </source>
</evidence>
<reference evidence="3 6" key="1">
    <citation type="journal article" date="2011" name="Nature">
        <title>The Medicago genome provides insight into the evolution of rhizobial symbioses.</title>
        <authorList>
            <person name="Young N.D."/>
            <person name="Debelle F."/>
            <person name="Oldroyd G.E."/>
            <person name="Geurts R."/>
            <person name="Cannon S.B."/>
            <person name="Udvardi M.K."/>
            <person name="Benedito V.A."/>
            <person name="Mayer K.F."/>
            <person name="Gouzy J."/>
            <person name="Schoof H."/>
            <person name="Van de Peer Y."/>
            <person name="Proost S."/>
            <person name="Cook D.R."/>
            <person name="Meyers B.C."/>
            <person name="Spannagl M."/>
            <person name="Cheung F."/>
            <person name="De Mita S."/>
            <person name="Krishnakumar V."/>
            <person name="Gundlach H."/>
            <person name="Zhou S."/>
            <person name="Mudge J."/>
            <person name="Bharti A.K."/>
            <person name="Murray J.D."/>
            <person name="Naoumkina M.A."/>
            <person name="Rosen B."/>
            <person name="Silverstein K.A."/>
            <person name="Tang H."/>
            <person name="Rombauts S."/>
            <person name="Zhao P.X."/>
            <person name="Zhou P."/>
            <person name="Barbe V."/>
            <person name="Bardou P."/>
            <person name="Bechner M."/>
            <person name="Bellec A."/>
            <person name="Berger A."/>
            <person name="Berges H."/>
            <person name="Bidwell S."/>
            <person name="Bisseling T."/>
            <person name="Choisne N."/>
            <person name="Couloux A."/>
            <person name="Denny R."/>
            <person name="Deshpande S."/>
            <person name="Dai X."/>
            <person name="Doyle J.J."/>
            <person name="Dudez A.M."/>
            <person name="Farmer A.D."/>
            <person name="Fouteau S."/>
            <person name="Franken C."/>
            <person name="Gibelin C."/>
            <person name="Gish J."/>
            <person name="Goldstein S."/>
            <person name="Gonzalez A.J."/>
            <person name="Green P.J."/>
            <person name="Hallab A."/>
            <person name="Hartog M."/>
            <person name="Hua A."/>
            <person name="Humphray S.J."/>
            <person name="Jeong D.H."/>
            <person name="Jing Y."/>
            <person name="Jocker A."/>
            <person name="Kenton S.M."/>
            <person name="Kim D.J."/>
            <person name="Klee K."/>
            <person name="Lai H."/>
            <person name="Lang C."/>
            <person name="Lin S."/>
            <person name="Macmil S.L."/>
            <person name="Magdelenat G."/>
            <person name="Matthews L."/>
            <person name="McCorrison J."/>
            <person name="Monaghan E.L."/>
            <person name="Mun J.H."/>
            <person name="Najar F.Z."/>
            <person name="Nicholson C."/>
            <person name="Noirot C."/>
            <person name="O'Bleness M."/>
            <person name="Paule C.R."/>
            <person name="Poulain J."/>
            <person name="Prion F."/>
            <person name="Qin B."/>
            <person name="Qu C."/>
            <person name="Retzel E.F."/>
            <person name="Riddle C."/>
            <person name="Sallet E."/>
            <person name="Samain S."/>
            <person name="Samson N."/>
            <person name="Sanders I."/>
            <person name="Saurat O."/>
            <person name="Scarpelli C."/>
            <person name="Schiex T."/>
            <person name="Segurens B."/>
            <person name="Severin A.J."/>
            <person name="Sherrier D.J."/>
            <person name="Shi R."/>
            <person name="Sims S."/>
            <person name="Singer S.R."/>
            <person name="Sinharoy S."/>
            <person name="Sterck L."/>
            <person name="Viollet A."/>
            <person name="Wang B.B."/>
            <person name="Wang K."/>
            <person name="Wang M."/>
            <person name="Wang X."/>
            <person name="Warfsmann J."/>
            <person name="Weissenbach J."/>
            <person name="White D.D."/>
            <person name="White J.D."/>
            <person name="Wiley G.B."/>
            <person name="Wincker P."/>
            <person name="Xing Y."/>
            <person name="Yang L."/>
            <person name="Yao Z."/>
            <person name="Ying F."/>
            <person name="Zhai J."/>
            <person name="Zhou L."/>
            <person name="Zuber A."/>
            <person name="Denarie J."/>
            <person name="Dixon R.A."/>
            <person name="May G.D."/>
            <person name="Schwartz D.C."/>
            <person name="Rogers J."/>
            <person name="Quetier F."/>
            <person name="Town C.D."/>
            <person name="Roe B.A."/>
        </authorList>
    </citation>
    <scope>NUCLEOTIDE SEQUENCE [LARGE SCALE GENOMIC DNA]</scope>
    <source>
        <strain evidence="3">A17</strain>
        <strain evidence="5 6">cv. Jemalong A17</strain>
    </source>
</reference>
<accession>A0A072TVV1</accession>
<evidence type="ECO:0000259" key="2">
    <source>
        <dbReference type="Pfam" id="PF07127"/>
    </source>
</evidence>
<gene>
    <name evidence="3" type="ORF">MTR_0003s0180</name>
    <name evidence="4" type="ORF">MtrunA17_Chr4g0020381</name>
</gene>
<dbReference type="AlphaFoldDB" id="A0A072TVV1"/>
<dbReference type="Pfam" id="PF07127">
    <property type="entry name" value="Nodulin_late"/>
    <property type="match status" value="1"/>
</dbReference>
<evidence type="ECO:0000313" key="3">
    <source>
        <dbReference type="EMBL" id="KEH17650.1"/>
    </source>
</evidence>
<dbReference type="GO" id="GO:0046872">
    <property type="term" value="F:metal ion binding"/>
    <property type="evidence" value="ECO:0007669"/>
    <property type="project" value="InterPro"/>
</dbReference>
<keyword evidence="6" id="KW-1185">Reference proteome</keyword>
<evidence type="ECO:0000256" key="1">
    <source>
        <dbReference type="SAM" id="SignalP"/>
    </source>
</evidence>
<name>A0A072TVV1_MEDTR</name>
<reference evidence="4" key="4">
    <citation type="journal article" date="2018" name="Nat. Plants">
        <title>Whole-genome landscape of Medicago truncatula symbiotic genes.</title>
        <authorList>
            <person name="Pecrix Y."/>
            <person name="Gamas P."/>
            <person name="Carrere S."/>
        </authorList>
    </citation>
    <scope>NUCLEOTIDE SEQUENCE</scope>
    <source>
        <tissue evidence="4">Leaves</tissue>
    </source>
</reference>
<dbReference type="InterPro" id="IPR009810">
    <property type="entry name" value="Nodulin_late_dom"/>
</dbReference>
<dbReference type="EMBL" id="PSQE01000004">
    <property type="protein sequence ID" value="RHN60006.1"/>
    <property type="molecule type" value="Genomic_DNA"/>
</dbReference>
<sequence length="67" mass="7602">MVEVTKLVNVMLIFLTLFVVALSNDTEYTDCLQHSDCQAYACELPFKPDCLMVEYAPQFFRLACGCV</sequence>
<dbReference type="Proteomes" id="UP000002051">
    <property type="component" value="Unassembled WGS sequence"/>
</dbReference>
<reference evidence="5" key="3">
    <citation type="submission" date="2015-06" db="UniProtKB">
        <authorList>
            <consortium name="EnsemblPlants"/>
        </authorList>
    </citation>
    <scope>IDENTIFICATION</scope>
    <source>
        <strain evidence="5">cv. Jemalong A17</strain>
    </source>
</reference>
<evidence type="ECO:0000313" key="4">
    <source>
        <dbReference type="EMBL" id="RHN60006.1"/>
    </source>
</evidence>
<dbReference type="Gramene" id="rna22188">
    <property type="protein sequence ID" value="RHN60006.1"/>
    <property type="gene ID" value="gene22188"/>
</dbReference>
<dbReference type="EMBL" id="KL402728">
    <property type="protein sequence ID" value="KEH17650.1"/>
    <property type="molecule type" value="Genomic_DNA"/>
</dbReference>
<evidence type="ECO:0000313" key="5">
    <source>
        <dbReference type="EnsemblPlants" id="KEH17650"/>
    </source>
</evidence>
<feature type="chain" id="PRO_5014499018" evidence="1">
    <location>
        <begin position="24"/>
        <end position="67"/>
    </location>
</feature>
<dbReference type="HOGENOM" id="CLU_181053_0_3_1"/>
<protein>
    <submittedName>
        <fullName evidence="3">Nodule Cysteine-Rich (NCR) secreted peptide</fullName>
    </submittedName>
    <submittedName>
        <fullName evidence="4">Putative Late nodulin</fullName>
    </submittedName>
</protein>
<proteinExistence type="predicted"/>
<feature type="domain" description="Late nodulin" evidence="2">
    <location>
        <begin position="1"/>
        <end position="51"/>
    </location>
</feature>
<dbReference type="EnsemblPlants" id="KEH17650">
    <property type="protein sequence ID" value="KEH17650"/>
    <property type="gene ID" value="MTR_0003s0180"/>
</dbReference>
<reference evidence="3 6" key="2">
    <citation type="journal article" date="2014" name="BMC Genomics">
        <title>An improved genome release (version Mt4.0) for the model legume Medicago truncatula.</title>
        <authorList>
            <person name="Tang H."/>
            <person name="Krishnakumar V."/>
            <person name="Bidwell S."/>
            <person name="Rosen B."/>
            <person name="Chan A."/>
            <person name="Zhou S."/>
            <person name="Gentzbittel L."/>
            <person name="Childs K.L."/>
            <person name="Yandell M."/>
            <person name="Gundlach H."/>
            <person name="Mayer K.F."/>
            <person name="Schwartz D.C."/>
            <person name="Town C.D."/>
        </authorList>
    </citation>
    <scope>GENOME REANNOTATION</scope>
    <source>
        <strain evidence="3">A17</strain>
        <strain evidence="5 6">cv. Jemalong A17</strain>
    </source>
</reference>
<dbReference type="Proteomes" id="UP000265566">
    <property type="component" value="Chromosome 4"/>
</dbReference>
<keyword evidence="1" id="KW-0732">Signal</keyword>
<feature type="signal peptide" evidence="1">
    <location>
        <begin position="1"/>
        <end position="23"/>
    </location>
</feature>
<organism evidence="3 6">
    <name type="scientific">Medicago truncatula</name>
    <name type="common">Barrel medic</name>
    <name type="synonym">Medicago tribuloides</name>
    <dbReference type="NCBI Taxonomy" id="3880"/>
    <lineage>
        <taxon>Eukaryota</taxon>
        <taxon>Viridiplantae</taxon>
        <taxon>Streptophyta</taxon>
        <taxon>Embryophyta</taxon>
        <taxon>Tracheophyta</taxon>
        <taxon>Spermatophyta</taxon>
        <taxon>Magnoliopsida</taxon>
        <taxon>eudicotyledons</taxon>
        <taxon>Gunneridae</taxon>
        <taxon>Pentapetalae</taxon>
        <taxon>rosids</taxon>
        <taxon>fabids</taxon>
        <taxon>Fabales</taxon>
        <taxon>Fabaceae</taxon>
        <taxon>Papilionoideae</taxon>
        <taxon>50 kb inversion clade</taxon>
        <taxon>NPAAA clade</taxon>
        <taxon>Hologalegina</taxon>
        <taxon>IRL clade</taxon>
        <taxon>Trifolieae</taxon>
        <taxon>Medicago</taxon>
    </lineage>
</organism>